<reference evidence="3 4" key="1">
    <citation type="submission" date="2016-02" db="EMBL/GenBank/DDBJ databases">
        <title>Secondary metabolites in Legionella.</title>
        <authorList>
            <person name="Tobias N.J."/>
            <person name="Bode H.B."/>
        </authorList>
    </citation>
    <scope>NUCLEOTIDE SEQUENCE [LARGE SCALE GENOMIC DNA]</scope>
    <source>
        <strain evidence="3 4">DSM 19216</strain>
    </source>
</reference>
<dbReference type="PANTHER" id="PTHR43861">
    <property type="entry name" value="TRANS-ACONITATE 2-METHYLTRANSFERASE-RELATED"/>
    <property type="match status" value="1"/>
</dbReference>
<dbReference type="RefSeq" id="WP_058516222.1">
    <property type="nucleotide sequence ID" value="NZ_CAAAIE010000004.1"/>
</dbReference>
<keyword evidence="1 3" id="KW-0808">Transferase</keyword>
<gene>
    <name evidence="3" type="primary">ubiG_2</name>
    <name evidence="3" type="ORF">lpari_01986</name>
</gene>
<dbReference type="PATRIC" id="fig|45071.6.peg.306"/>
<feature type="domain" description="Methyltransferase" evidence="2">
    <location>
        <begin position="59"/>
        <end position="149"/>
    </location>
</feature>
<dbReference type="InterPro" id="IPR029063">
    <property type="entry name" value="SAM-dependent_MTases_sf"/>
</dbReference>
<dbReference type="Proteomes" id="UP000095229">
    <property type="component" value="Unassembled WGS sequence"/>
</dbReference>
<keyword evidence="4" id="KW-1185">Reference proteome</keyword>
<accession>A0A1E5JR67</accession>
<dbReference type="Gene3D" id="3.40.50.150">
    <property type="entry name" value="Vaccinia Virus protein VP39"/>
    <property type="match status" value="1"/>
</dbReference>
<name>A0A1E5JR67_9GAMM</name>
<dbReference type="Pfam" id="PF13649">
    <property type="entry name" value="Methyltransf_25"/>
    <property type="match status" value="1"/>
</dbReference>
<protein>
    <submittedName>
        <fullName evidence="3">Ubiquinone biosynthesis O-methyltransferase</fullName>
    </submittedName>
</protein>
<keyword evidence="3" id="KW-0830">Ubiquinone</keyword>
<evidence type="ECO:0000313" key="3">
    <source>
        <dbReference type="EMBL" id="OEH47009.1"/>
    </source>
</evidence>
<dbReference type="SUPFAM" id="SSF53335">
    <property type="entry name" value="S-adenosyl-L-methionine-dependent methyltransferases"/>
    <property type="match status" value="1"/>
</dbReference>
<dbReference type="CDD" id="cd02440">
    <property type="entry name" value="AdoMet_MTases"/>
    <property type="match status" value="1"/>
</dbReference>
<organism evidence="3 4">
    <name type="scientific">Legionella parisiensis</name>
    <dbReference type="NCBI Taxonomy" id="45071"/>
    <lineage>
        <taxon>Bacteria</taxon>
        <taxon>Pseudomonadati</taxon>
        <taxon>Pseudomonadota</taxon>
        <taxon>Gammaproteobacteria</taxon>
        <taxon>Legionellales</taxon>
        <taxon>Legionellaceae</taxon>
        <taxon>Legionella</taxon>
    </lineage>
</organism>
<proteinExistence type="predicted"/>
<comment type="caution">
    <text evidence="3">The sequence shown here is derived from an EMBL/GenBank/DDBJ whole genome shotgun (WGS) entry which is preliminary data.</text>
</comment>
<dbReference type="OrthoDB" id="323463at2"/>
<dbReference type="GO" id="GO:0032259">
    <property type="term" value="P:methylation"/>
    <property type="evidence" value="ECO:0007669"/>
    <property type="project" value="UniProtKB-KW"/>
</dbReference>
<evidence type="ECO:0000313" key="4">
    <source>
        <dbReference type="Proteomes" id="UP000095229"/>
    </source>
</evidence>
<dbReference type="InterPro" id="IPR041698">
    <property type="entry name" value="Methyltransf_25"/>
</dbReference>
<dbReference type="STRING" id="45071.Lpar_0283"/>
<sequence length="257" mass="29708">MKKTEMKKTEEIKVIQNIYDNPTFFESYKKLRKNDLGFNNLIEQPIIRSLLPALNGKIVMDIGCGFGDFCRYAAAQGASKVKGIDPSVNMIDEAKKNTLEKNIEYECIPVEHYCAQENQYDIIVSSVAFHYVKDFPAIVNKIYSWLKPNSELVFSVEHPICTANPHVRNGEDEEGAFHPIYNYRDQKEFKQKWFVDDVVKYHRTVSTYINTLIDTGFNIKKILEPMPDNNLIETRPEFAVHKIRPPLLVIASLKNEK</sequence>
<keyword evidence="3" id="KW-0489">Methyltransferase</keyword>
<dbReference type="EMBL" id="LSOG01000059">
    <property type="protein sequence ID" value="OEH47009.1"/>
    <property type="molecule type" value="Genomic_DNA"/>
</dbReference>
<dbReference type="GO" id="GO:0008168">
    <property type="term" value="F:methyltransferase activity"/>
    <property type="evidence" value="ECO:0007669"/>
    <property type="project" value="UniProtKB-KW"/>
</dbReference>
<dbReference type="AlphaFoldDB" id="A0A1E5JR67"/>
<evidence type="ECO:0000259" key="2">
    <source>
        <dbReference type="Pfam" id="PF13649"/>
    </source>
</evidence>
<evidence type="ECO:0000256" key="1">
    <source>
        <dbReference type="ARBA" id="ARBA00022679"/>
    </source>
</evidence>